<feature type="disulfide bond" evidence="8">
    <location>
        <begin position="433"/>
        <end position="442"/>
    </location>
</feature>
<dbReference type="PROSITE" id="PS01186">
    <property type="entry name" value="EGF_2"/>
    <property type="match status" value="1"/>
</dbReference>
<comment type="subcellular location">
    <subcellularLocation>
        <location evidence="1">Cell envelope</location>
    </subcellularLocation>
    <subcellularLocation>
        <location evidence="2">Cell outer membrane</location>
    </subcellularLocation>
    <subcellularLocation>
        <location evidence="3">Secreted</location>
    </subcellularLocation>
</comment>
<gene>
    <name evidence="13" type="ORF">DLAC_07322</name>
</gene>
<dbReference type="InterPro" id="IPR011050">
    <property type="entry name" value="Pectin_lyase_fold/virulence"/>
</dbReference>
<comment type="caution">
    <text evidence="8">Lacks conserved residue(s) required for the propagation of feature annotation.</text>
</comment>
<evidence type="ECO:0000256" key="5">
    <source>
        <dbReference type="ARBA" id="ARBA00022729"/>
    </source>
</evidence>
<keyword evidence="8" id="KW-0245">EGF-like domain</keyword>
<dbReference type="InterPro" id="IPR000742">
    <property type="entry name" value="EGF"/>
</dbReference>
<accession>A0A151ZCA0</accession>
<feature type="compositionally biased region" description="Low complexity" evidence="9">
    <location>
        <begin position="448"/>
        <end position="717"/>
    </location>
</feature>
<dbReference type="PROSITE" id="PS00022">
    <property type="entry name" value="EGF_1"/>
    <property type="match status" value="1"/>
</dbReference>
<feature type="transmembrane region" description="Helical" evidence="10">
    <location>
        <begin position="727"/>
        <end position="746"/>
    </location>
</feature>
<dbReference type="AlphaFoldDB" id="A0A151ZCA0"/>
<sequence length="753" mass="76197">MKSIISILIIYLFIFNVECGKSRDNYTACYVNQEFSACQENTCPTITGCIQLLQQQSLSTLNIYIYDGNYSSCPGTLSFSQSTLLNIQPYESGSNVNFDCSSQDGNFITIDQESFAVSLNISSVKIVNSIQGKLSCIQYLNPNMHLDAEISIYGGVFSNCKVVDGFGGAIYTSNVDVSVRNSNFQFNYADYLGGAVYVDNAKLFIFGSVFTNNTAVGGGAVGGTQVIAIQSLFTQNSANEGGAIYSSSVVVSNSIFNQNTAVGRGGAIATTGSLNATACNFNQNSASLGGQVNIDSQENIYILNSNFQGGSAINGAALNFDQNPYFATLSGSKFNNNVASEVGGGVFIYLTSTLFIGGVFINNPSSESPGDFPLSYINGVPNVQVASLTDCLSRAFIGNAPNYITGTCLNVNGTCVNGYAVVNSNGNVQQCNCISGWSGPTCELPVGSSSDSSSTGSSSDQSSSAGSSSDQSSSDQSSSVGSSSEQSSSEQSSAGSSSASESSASESSASESSASESSASESSASESSASESSASESSASESSASDSSASESSASESSASESSASESSASESSASESSASESSASESSASESSASESSASESSASESSASESSASESSASESSASESSASESSASESSASESSASESSASESSASESSASESSASESSASESSASESSASESSASESSASESSASESSASESSASESSASSSASDSSDVGPKPNWEWIIGVIIFAIAIILLIKYVIHHIFTEI</sequence>
<evidence type="ECO:0000313" key="13">
    <source>
        <dbReference type="EMBL" id="KYQ91555.1"/>
    </source>
</evidence>
<keyword evidence="8" id="KW-1015">Disulfide bond</keyword>
<dbReference type="NCBIfam" id="TIGR01376">
    <property type="entry name" value="POMP_repeat"/>
    <property type="match status" value="2"/>
</dbReference>
<protein>
    <recommendedName>
        <fullName evidence="12">EGF-like domain-containing protein</fullName>
    </recommendedName>
</protein>
<dbReference type="OMA" id="ACQENTC"/>
<evidence type="ECO:0000256" key="8">
    <source>
        <dbReference type="PROSITE-ProRule" id="PRU00076"/>
    </source>
</evidence>
<dbReference type="InParanoid" id="A0A151ZCA0"/>
<keyword evidence="5 11" id="KW-0732">Signal</keyword>
<feature type="signal peptide" evidence="11">
    <location>
        <begin position="1"/>
        <end position="19"/>
    </location>
</feature>
<evidence type="ECO:0000256" key="2">
    <source>
        <dbReference type="ARBA" id="ARBA00004442"/>
    </source>
</evidence>
<feature type="chain" id="PRO_5007593111" description="EGF-like domain-containing protein" evidence="11">
    <location>
        <begin position="20"/>
        <end position="753"/>
    </location>
</feature>
<evidence type="ECO:0000256" key="11">
    <source>
        <dbReference type="SAM" id="SignalP"/>
    </source>
</evidence>
<evidence type="ECO:0000313" key="14">
    <source>
        <dbReference type="Proteomes" id="UP000076078"/>
    </source>
</evidence>
<dbReference type="PROSITE" id="PS50026">
    <property type="entry name" value="EGF_3"/>
    <property type="match status" value="1"/>
</dbReference>
<organism evidence="13 14">
    <name type="scientific">Tieghemostelium lacteum</name>
    <name type="common">Slime mold</name>
    <name type="synonym">Dictyostelium lacteum</name>
    <dbReference type="NCBI Taxonomy" id="361077"/>
    <lineage>
        <taxon>Eukaryota</taxon>
        <taxon>Amoebozoa</taxon>
        <taxon>Evosea</taxon>
        <taxon>Eumycetozoa</taxon>
        <taxon>Dictyostelia</taxon>
        <taxon>Dictyosteliales</taxon>
        <taxon>Raperosteliaceae</taxon>
        <taxon>Tieghemostelium</taxon>
    </lineage>
</organism>
<evidence type="ECO:0000256" key="6">
    <source>
        <dbReference type="ARBA" id="ARBA00023136"/>
    </source>
</evidence>
<keyword evidence="10" id="KW-0812">Transmembrane</keyword>
<dbReference type="EMBL" id="LODT01000034">
    <property type="protein sequence ID" value="KYQ91555.1"/>
    <property type="molecule type" value="Genomic_DNA"/>
</dbReference>
<proteinExistence type="predicted"/>
<keyword evidence="7" id="KW-0998">Cell outer membrane</keyword>
<reference evidence="13 14" key="1">
    <citation type="submission" date="2015-12" db="EMBL/GenBank/DDBJ databases">
        <title>Dictyostelia acquired genes for synthesis and detection of signals that induce cell-type specialization by lateral gene transfer from prokaryotes.</title>
        <authorList>
            <person name="Gloeckner G."/>
            <person name="Schaap P."/>
        </authorList>
    </citation>
    <scope>NUCLEOTIDE SEQUENCE [LARGE SCALE GENOMIC DNA]</scope>
    <source>
        <strain evidence="13 14">TK</strain>
    </source>
</reference>
<keyword evidence="14" id="KW-1185">Reference proteome</keyword>
<dbReference type="GO" id="GO:0005576">
    <property type="term" value="C:extracellular region"/>
    <property type="evidence" value="ECO:0007669"/>
    <property type="project" value="UniProtKB-SubCell"/>
</dbReference>
<dbReference type="PANTHER" id="PTHR11319:SF35">
    <property type="entry name" value="OUTER MEMBRANE PROTEIN PMPC-RELATED"/>
    <property type="match status" value="1"/>
</dbReference>
<feature type="region of interest" description="Disordered" evidence="9">
    <location>
        <begin position="445"/>
        <end position="720"/>
    </location>
</feature>
<comment type="caution">
    <text evidence="13">The sequence shown here is derived from an EMBL/GenBank/DDBJ whole genome shotgun (WGS) entry which is preliminary data.</text>
</comment>
<evidence type="ECO:0000256" key="3">
    <source>
        <dbReference type="ARBA" id="ARBA00004613"/>
    </source>
</evidence>
<dbReference type="Pfam" id="PF02415">
    <property type="entry name" value="Chlam_PMP"/>
    <property type="match status" value="2"/>
</dbReference>
<keyword evidence="6 10" id="KW-0472">Membrane</keyword>
<evidence type="ECO:0000256" key="1">
    <source>
        <dbReference type="ARBA" id="ARBA00004196"/>
    </source>
</evidence>
<evidence type="ECO:0000256" key="9">
    <source>
        <dbReference type="SAM" id="MobiDB-lite"/>
    </source>
</evidence>
<keyword evidence="10" id="KW-1133">Transmembrane helix</keyword>
<dbReference type="OrthoDB" id="21116at2759"/>
<name>A0A151ZCA0_TIELA</name>
<evidence type="ECO:0000259" key="12">
    <source>
        <dbReference type="PROSITE" id="PS50026"/>
    </source>
</evidence>
<dbReference type="InterPro" id="IPR003368">
    <property type="entry name" value="POMP_repeat"/>
</dbReference>
<dbReference type="PANTHER" id="PTHR11319">
    <property type="entry name" value="G PROTEIN-COUPLED RECEPTOR-RELATED"/>
    <property type="match status" value="1"/>
</dbReference>
<feature type="domain" description="EGF-like" evidence="12">
    <location>
        <begin position="399"/>
        <end position="443"/>
    </location>
</feature>
<evidence type="ECO:0000256" key="4">
    <source>
        <dbReference type="ARBA" id="ARBA00022525"/>
    </source>
</evidence>
<dbReference type="STRING" id="361077.A0A151ZCA0"/>
<dbReference type="SUPFAM" id="SSF51126">
    <property type="entry name" value="Pectin lyase-like"/>
    <property type="match status" value="1"/>
</dbReference>
<evidence type="ECO:0000256" key="7">
    <source>
        <dbReference type="ARBA" id="ARBA00023237"/>
    </source>
</evidence>
<dbReference type="Proteomes" id="UP000076078">
    <property type="component" value="Unassembled WGS sequence"/>
</dbReference>
<keyword evidence="4" id="KW-0964">Secreted</keyword>
<evidence type="ECO:0000256" key="10">
    <source>
        <dbReference type="SAM" id="Phobius"/>
    </source>
</evidence>